<evidence type="ECO:0000259" key="2">
    <source>
        <dbReference type="Pfam" id="PF00582"/>
    </source>
</evidence>
<evidence type="ECO:0000313" key="6">
    <source>
        <dbReference type="Proteomes" id="UP001209746"/>
    </source>
</evidence>
<name>A0AAE3IDN1_9EURY</name>
<feature type="domain" description="UspA" evidence="2">
    <location>
        <begin position="1"/>
        <end position="137"/>
    </location>
</feature>
<dbReference type="InterPro" id="IPR006015">
    <property type="entry name" value="Universal_stress_UspA"/>
</dbReference>
<evidence type="ECO:0000313" key="5">
    <source>
        <dbReference type="Proteomes" id="UP001208186"/>
    </source>
</evidence>
<comment type="similarity">
    <text evidence="1">Belongs to the universal stress protein A family.</text>
</comment>
<dbReference type="AlphaFoldDB" id="A0AAE3IDN1"/>
<keyword evidence="5" id="KW-1185">Reference proteome</keyword>
<sequence>MYKDILFPFDGSDGAADVLHHAAEIVNWADGTIRLLYVADTTEVSTTRVGGDVVDGLVEQGEEILEAATATLDTLDADYSTDVVQGVPAQTIVDYAERYGHDVIVMPTQGRTGMSRYLLGSVTEKVVRLSETPVLTARMQPDEKLAYPYQRLLVPTDGSSAAENAAVHALDLAATLDAAVHVLSVVDTGPHGPDVPLKSLTAAAEDVASEAVDTVANAAQRRGVDDVHTHVEYGSPDAKILEYVESEDVDAVVMGTTGRRGVERILLGSVTEKTVRSAPVPVVTVHETHETGTSV</sequence>
<comment type="caution">
    <text evidence="4">The sequence shown here is derived from an EMBL/GenBank/DDBJ whole genome shotgun (WGS) entry which is preliminary data.</text>
</comment>
<evidence type="ECO:0000313" key="3">
    <source>
        <dbReference type="EMBL" id="MCU4718798.1"/>
    </source>
</evidence>
<dbReference type="Pfam" id="PF00582">
    <property type="entry name" value="Usp"/>
    <property type="match status" value="2"/>
</dbReference>
<proteinExistence type="inferred from homology"/>
<dbReference type="Gene3D" id="3.40.50.620">
    <property type="entry name" value="HUPs"/>
    <property type="match status" value="2"/>
</dbReference>
<dbReference type="SUPFAM" id="SSF52402">
    <property type="entry name" value="Adenine nucleotide alpha hydrolases-like"/>
    <property type="match status" value="2"/>
</dbReference>
<organism evidence="4 6">
    <name type="scientific">Halapricum hydrolyticum</name>
    <dbReference type="NCBI Taxonomy" id="2979991"/>
    <lineage>
        <taxon>Archaea</taxon>
        <taxon>Methanobacteriati</taxon>
        <taxon>Methanobacteriota</taxon>
        <taxon>Stenosarchaea group</taxon>
        <taxon>Halobacteria</taxon>
        <taxon>Halobacteriales</taxon>
        <taxon>Haloarculaceae</taxon>
        <taxon>Halapricum</taxon>
    </lineage>
</organism>
<dbReference type="EMBL" id="JAOPKD010000014">
    <property type="protein sequence ID" value="MCU4727794.1"/>
    <property type="molecule type" value="Genomic_DNA"/>
</dbReference>
<dbReference type="Proteomes" id="UP001208186">
    <property type="component" value="Unassembled WGS sequence"/>
</dbReference>
<dbReference type="PANTHER" id="PTHR46268">
    <property type="entry name" value="STRESS RESPONSE PROTEIN NHAX"/>
    <property type="match status" value="1"/>
</dbReference>
<dbReference type="InterPro" id="IPR006016">
    <property type="entry name" value="UspA"/>
</dbReference>
<dbReference type="EMBL" id="JAOPKC010000015">
    <property type="protein sequence ID" value="MCU4718798.1"/>
    <property type="molecule type" value="Genomic_DNA"/>
</dbReference>
<dbReference type="RefSeq" id="WP_315909549.1">
    <property type="nucleotide sequence ID" value="NZ_JAOPKC010000015.1"/>
</dbReference>
<protein>
    <submittedName>
        <fullName evidence="4">Universal stress protein</fullName>
    </submittedName>
</protein>
<dbReference type="Proteomes" id="UP001209746">
    <property type="component" value="Unassembled WGS sequence"/>
</dbReference>
<reference evidence="4" key="1">
    <citation type="submission" date="2023-02" db="EMBL/GenBank/DDBJ databases">
        <title>Enrichment on poylsaccharides allowed isolation of novel metabolic and taxonomic groups of Haloarchaea.</title>
        <authorList>
            <person name="Sorokin D.Y."/>
            <person name="Elcheninov A.G."/>
            <person name="Khizhniak T.V."/>
            <person name="Kolganova T.V."/>
            <person name="Kublanov I.V."/>
        </authorList>
    </citation>
    <scope>NUCLEOTIDE SEQUENCE</scope>
    <source>
        <strain evidence="3 5">HArc-curdl5-1</strain>
        <strain evidence="4">HArc-curdl7</strain>
    </source>
</reference>
<gene>
    <name evidence="4" type="ORF">OB914_12580</name>
    <name evidence="3" type="ORF">OB916_12095</name>
</gene>
<feature type="domain" description="UspA" evidence="2">
    <location>
        <begin position="149"/>
        <end position="286"/>
    </location>
</feature>
<evidence type="ECO:0000313" key="4">
    <source>
        <dbReference type="EMBL" id="MCU4727794.1"/>
    </source>
</evidence>
<dbReference type="InterPro" id="IPR014729">
    <property type="entry name" value="Rossmann-like_a/b/a_fold"/>
</dbReference>
<evidence type="ECO:0000256" key="1">
    <source>
        <dbReference type="ARBA" id="ARBA00008791"/>
    </source>
</evidence>
<dbReference type="CDD" id="cd00293">
    <property type="entry name" value="USP-like"/>
    <property type="match status" value="2"/>
</dbReference>
<dbReference type="PRINTS" id="PR01438">
    <property type="entry name" value="UNVRSLSTRESS"/>
</dbReference>
<accession>A0AAE3IDN1</accession>
<dbReference type="PANTHER" id="PTHR46268:SF6">
    <property type="entry name" value="UNIVERSAL STRESS PROTEIN UP12"/>
    <property type="match status" value="1"/>
</dbReference>